<dbReference type="EMBL" id="JACOFX010000020">
    <property type="protein sequence ID" value="MBC3910821.1"/>
    <property type="molecule type" value="Genomic_DNA"/>
</dbReference>
<feature type="chain" id="PRO_5046973468" description="Lipoprotein" evidence="1">
    <location>
        <begin position="24"/>
        <end position="150"/>
    </location>
</feature>
<protein>
    <recommendedName>
        <fullName evidence="4">Lipoprotein</fullName>
    </recommendedName>
</protein>
<feature type="signal peptide" evidence="1">
    <location>
        <begin position="1"/>
        <end position="23"/>
    </location>
</feature>
<gene>
    <name evidence="2" type="ORF">H8L47_24935</name>
</gene>
<sequence>MVSLCKLISAAFALLTITCSSYAETVTTTCGESKFEVQMKNEGGPLETKFDLYGIKGKEKKKLFTLGAGNFDAACLKNKSGKAMLVFQSDCGGSVCVPEYGIVETDKLSMLLTPGQKNKSNAKAAEKILGAPVPELSETNEKFCCEVKKR</sequence>
<evidence type="ECO:0008006" key="4">
    <source>
        <dbReference type="Google" id="ProtNLM"/>
    </source>
</evidence>
<proteinExistence type="predicted"/>
<keyword evidence="3" id="KW-1185">Reference proteome</keyword>
<evidence type="ECO:0000313" key="3">
    <source>
        <dbReference type="Proteomes" id="UP000646911"/>
    </source>
</evidence>
<keyword evidence="1" id="KW-0732">Signal</keyword>
<evidence type="ECO:0000256" key="1">
    <source>
        <dbReference type="SAM" id="SignalP"/>
    </source>
</evidence>
<reference evidence="2 3" key="1">
    <citation type="submission" date="2020-08" db="EMBL/GenBank/DDBJ databases">
        <title>Novel species isolated from subtropical streams in China.</title>
        <authorList>
            <person name="Lu H."/>
        </authorList>
    </citation>
    <scope>NUCLEOTIDE SEQUENCE [LARGE SCALE GENOMIC DNA]</scope>
    <source>
        <strain evidence="2 3">NL8W</strain>
    </source>
</reference>
<accession>A0ABR6ZGG1</accession>
<comment type="caution">
    <text evidence="2">The sequence shown here is derived from an EMBL/GenBank/DDBJ whole genome shotgun (WGS) entry which is preliminary data.</text>
</comment>
<evidence type="ECO:0000313" key="2">
    <source>
        <dbReference type="EMBL" id="MBC3910821.1"/>
    </source>
</evidence>
<dbReference type="Proteomes" id="UP000646911">
    <property type="component" value="Unassembled WGS sequence"/>
</dbReference>
<name>A0ABR6ZGG1_9BURK</name>
<organism evidence="2 3">
    <name type="scientific">Undibacterium umbellatum</name>
    <dbReference type="NCBI Taxonomy" id="2762300"/>
    <lineage>
        <taxon>Bacteria</taxon>
        <taxon>Pseudomonadati</taxon>
        <taxon>Pseudomonadota</taxon>
        <taxon>Betaproteobacteria</taxon>
        <taxon>Burkholderiales</taxon>
        <taxon>Oxalobacteraceae</taxon>
        <taxon>Undibacterium</taxon>
    </lineage>
</organism>